<evidence type="ECO:0000313" key="3">
    <source>
        <dbReference type="EMBL" id="PJK31498.1"/>
    </source>
</evidence>
<dbReference type="AlphaFoldDB" id="A0A2M9G6Z7"/>
<dbReference type="EMBL" id="PHIG01000005">
    <property type="protein sequence ID" value="PJK31498.1"/>
    <property type="molecule type" value="Genomic_DNA"/>
</dbReference>
<keyword evidence="4" id="KW-1185">Reference proteome</keyword>
<dbReference type="InterPro" id="IPR025311">
    <property type="entry name" value="DUF4166"/>
</dbReference>
<dbReference type="Proteomes" id="UP000229498">
    <property type="component" value="Unassembled WGS sequence"/>
</dbReference>
<evidence type="ECO:0000313" key="4">
    <source>
        <dbReference type="Proteomes" id="UP000229498"/>
    </source>
</evidence>
<sequence length="482" mass="53322">MDLADDADFVAGVARLDGAFRRADRFALSGASSVPGLSAAAVRDIASNMDRIDVIETAILPGNRAPRGYSVIASILSQVGGPIDLWRGNRWVRSRAWSEPRNYRLPNGQRRHARLLRVPDTALFPDRFGARSVLFRAGMELGVLNGGVTVVALLRRLTGVAPPPWMSRAAHLIASASHQMGTDEGGMEVSVVGTRDGDMVRDRWSLFASKGDGPFIPAITVRALLRRYETIPPGARPCLGDLMLSDAVAAMSDLSVTQRTTHEMQPTLFREALGERWRDLPICVRRLHSVQDIESFTGRAEVIRGNSLIARFAAFFFRFPKPGRDVALTITKTRTSRGEIWERNFDGRIFRSYLKPSRRHHYRERFWVFDYEQELPVVDGRMSLPVRRGWLIRVPLPRFLLPRSDSVEYEEDGLFRFDVGLYAPLGGGLIVRYRGSVAPSGDPTPGQAAFAVEGVDVGDHADQGPTAGPTSAPCRTRNCSGD</sequence>
<organism evidence="3 4">
    <name type="scientific">Minwuia thermotolerans</name>
    <dbReference type="NCBI Taxonomy" id="2056226"/>
    <lineage>
        <taxon>Bacteria</taxon>
        <taxon>Pseudomonadati</taxon>
        <taxon>Pseudomonadota</taxon>
        <taxon>Alphaproteobacteria</taxon>
        <taxon>Minwuiales</taxon>
        <taxon>Minwuiaceae</taxon>
        <taxon>Minwuia</taxon>
    </lineage>
</organism>
<evidence type="ECO:0000256" key="1">
    <source>
        <dbReference type="SAM" id="MobiDB-lite"/>
    </source>
</evidence>
<dbReference type="Gene3D" id="3.30.360.10">
    <property type="entry name" value="Dihydrodipicolinate Reductase, domain 2"/>
    <property type="match status" value="1"/>
</dbReference>
<accession>A0A2M9G6Z7</accession>
<evidence type="ECO:0000259" key="2">
    <source>
        <dbReference type="Pfam" id="PF13761"/>
    </source>
</evidence>
<proteinExistence type="predicted"/>
<gene>
    <name evidence="3" type="ORF">CVT23_01795</name>
</gene>
<comment type="caution">
    <text evidence="3">The sequence shown here is derived from an EMBL/GenBank/DDBJ whole genome shotgun (WGS) entry which is preliminary data.</text>
</comment>
<dbReference type="Pfam" id="PF13761">
    <property type="entry name" value="DUF4166"/>
    <property type="match status" value="1"/>
</dbReference>
<feature type="region of interest" description="Disordered" evidence="1">
    <location>
        <begin position="458"/>
        <end position="482"/>
    </location>
</feature>
<protein>
    <submittedName>
        <fullName evidence="3">Saccharopine dehydrogenase</fullName>
    </submittedName>
</protein>
<reference evidence="3 4" key="1">
    <citation type="submission" date="2017-11" db="EMBL/GenBank/DDBJ databases">
        <title>Draft genome sequence of Rhizobiales bacterium SY3-13.</title>
        <authorList>
            <person name="Sun C."/>
        </authorList>
    </citation>
    <scope>NUCLEOTIDE SEQUENCE [LARGE SCALE GENOMIC DNA]</scope>
    <source>
        <strain evidence="3 4">SY3-13</strain>
    </source>
</reference>
<name>A0A2M9G6Z7_9PROT</name>
<feature type="domain" description="DUF4166" evidence="2">
    <location>
        <begin position="280"/>
        <end position="436"/>
    </location>
</feature>